<evidence type="ECO:0000313" key="2">
    <source>
        <dbReference type="Proteomes" id="UP000572051"/>
    </source>
</evidence>
<accession>A0A7Z0EU49</accession>
<comment type="caution">
    <text evidence="1">The sequence shown here is derived from an EMBL/GenBank/DDBJ whole genome shotgun (WGS) entry which is preliminary data.</text>
</comment>
<protein>
    <recommendedName>
        <fullName evidence="3">Cyclase</fullName>
    </recommendedName>
</protein>
<name>A0A7Z0EU49_9ACTN</name>
<evidence type="ECO:0008006" key="3">
    <source>
        <dbReference type="Google" id="ProtNLM"/>
    </source>
</evidence>
<dbReference type="Proteomes" id="UP000572051">
    <property type="component" value="Unassembled WGS sequence"/>
</dbReference>
<dbReference type="AlphaFoldDB" id="A0A7Z0EU49"/>
<organism evidence="1 2">
    <name type="scientific">Nocardiopsis aegyptia</name>
    <dbReference type="NCBI Taxonomy" id="220378"/>
    <lineage>
        <taxon>Bacteria</taxon>
        <taxon>Bacillati</taxon>
        <taxon>Actinomycetota</taxon>
        <taxon>Actinomycetes</taxon>
        <taxon>Streptosporangiales</taxon>
        <taxon>Nocardiopsidaceae</taxon>
        <taxon>Nocardiopsis</taxon>
    </lineage>
</organism>
<sequence length="101" mass="11469">MPTLHIEHTITDFPLWKAAFDRFAEFRRRSGVLRHRIRRPVDDPGYFVIDLECATTAEAEAFLGFLRTRVWPSTENAPALVGTPRTRILASVEDQETSGAV</sequence>
<dbReference type="RefSeq" id="WP_179828916.1">
    <property type="nucleotide sequence ID" value="NZ_JACCFS010000001.1"/>
</dbReference>
<keyword evidence="2" id="KW-1185">Reference proteome</keyword>
<gene>
    <name evidence="1" type="ORF">HNR10_005732</name>
</gene>
<reference evidence="1 2" key="1">
    <citation type="submission" date="2020-07" db="EMBL/GenBank/DDBJ databases">
        <title>Sequencing the genomes of 1000 actinobacteria strains.</title>
        <authorList>
            <person name="Klenk H.-P."/>
        </authorList>
    </citation>
    <scope>NUCLEOTIDE SEQUENCE [LARGE SCALE GENOMIC DNA]</scope>
    <source>
        <strain evidence="1 2">DSM 44442</strain>
    </source>
</reference>
<evidence type="ECO:0000313" key="1">
    <source>
        <dbReference type="EMBL" id="NYJ37851.1"/>
    </source>
</evidence>
<proteinExistence type="predicted"/>
<dbReference type="EMBL" id="JACCFS010000001">
    <property type="protein sequence ID" value="NYJ37851.1"/>
    <property type="molecule type" value="Genomic_DNA"/>
</dbReference>